<proteinExistence type="predicted"/>
<dbReference type="AlphaFoldDB" id="A0A3Q7FZ29"/>
<evidence type="ECO:0000313" key="1">
    <source>
        <dbReference type="EnsemblPlants" id="Solyc04g009840.3.1.1"/>
    </source>
</evidence>
<dbReference type="Proteomes" id="UP000004994">
    <property type="component" value="Chromosome 4"/>
</dbReference>
<protein>
    <submittedName>
        <fullName evidence="1">Uncharacterized protein</fullName>
    </submittedName>
</protein>
<keyword evidence="2" id="KW-1185">Reference proteome</keyword>
<organism evidence="1">
    <name type="scientific">Solanum lycopersicum</name>
    <name type="common">Tomato</name>
    <name type="synonym">Lycopersicon esculentum</name>
    <dbReference type="NCBI Taxonomy" id="4081"/>
    <lineage>
        <taxon>Eukaryota</taxon>
        <taxon>Viridiplantae</taxon>
        <taxon>Streptophyta</taxon>
        <taxon>Embryophyta</taxon>
        <taxon>Tracheophyta</taxon>
        <taxon>Spermatophyta</taxon>
        <taxon>Magnoliopsida</taxon>
        <taxon>eudicotyledons</taxon>
        <taxon>Gunneridae</taxon>
        <taxon>Pentapetalae</taxon>
        <taxon>asterids</taxon>
        <taxon>lamiids</taxon>
        <taxon>Solanales</taxon>
        <taxon>Solanaceae</taxon>
        <taxon>Solanoideae</taxon>
        <taxon>Solaneae</taxon>
        <taxon>Solanum</taxon>
        <taxon>Solanum subgen. Lycopersicon</taxon>
    </lineage>
</organism>
<reference evidence="1" key="1">
    <citation type="journal article" date="2012" name="Nature">
        <title>The tomato genome sequence provides insights into fleshy fruit evolution.</title>
        <authorList>
            <consortium name="Tomato Genome Consortium"/>
        </authorList>
    </citation>
    <scope>NUCLEOTIDE SEQUENCE [LARGE SCALE GENOMIC DNA]</scope>
    <source>
        <strain evidence="1">cv. Heinz 1706</strain>
    </source>
</reference>
<sequence length="97" mass="10840">MLLQMEHIQGYSDKDGETGSFMILHNCCLSNNSEANSRFEKSECRTTATTLVTLGPSRTFWLYIFVCSSAAFIKKYIVPAASAEKNVDVPMSVWSFS</sequence>
<dbReference type="EnsemblPlants" id="Solyc04g009840.3.1">
    <property type="protein sequence ID" value="Solyc04g009840.3.1.1"/>
    <property type="gene ID" value="Solyc04g009840.3"/>
</dbReference>
<accession>A0A3Q7FZ29</accession>
<dbReference type="Gramene" id="Solyc04g009840.3.1">
    <property type="protein sequence ID" value="Solyc04g009840.3.1.1"/>
    <property type="gene ID" value="Solyc04g009840.3"/>
</dbReference>
<dbReference type="InParanoid" id="A0A3Q7FZ29"/>
<name>A0A3Q7FZ29_SOLLC</name>
<reference evidence="1" key="2">
    <citation type="submission" date="2019-01" db="UniProtKB">
        <authorList>
            <consortium name="EnsemblPlants"/>
        </authorList>
    </citation>
    <scope>IDENTIFICATION</scope>
    <source>
        <strain evidence="1">cv. Heinz 1706</strain>
    </source>
</reference>
<evidence type="ECO:0000313" key="2">
    <source>
        <dbReference type="Proteomes" id="UP000004994"/>
    </source>
</evidence>